<dbReference type="InterPro" id="IPR002126">
    <property type="entry name" value="Cadherin-like_dom"/>
</dbReference>
<dbReference type="PRINTS" id="PR00205">
    <property type="entry name" value="CADHERIN"/>
</dbReference>
<protein>
    <recommendedName>
        <fullName evidence="7">Cadherin domain-containing protein</fullName>
    </recommendedName>
</protein>
<keyword evidence="3 5" id="KW-0106">Calcium</keyword>
<accession>A0AAN8PEE5</accession>
<evidence type="ECO:0000259" key="7">
    <source>
        <dbReference type="PROSITE" id="PS50268"/>
    </source>
</evidence>
<gene>
    <name evidence="8" type="ORF">RUM43_003350</name>
</gene>
<dbReference type="InterPro" id="IPR015919">
    <property type="entry name" value="Cadherin-like_sf"/>
</dbReference>
<keyword evidence="4" id="KW-0472">Membrane</keyword>
<evidence type="ECO:0000256" key="5">
    <source>
        <dbReference type="PROSITE-ProRule" id="PRU00043"/>
    </source>
</evidence>
<evidence type="ECO:0000256" key="3">
    <source>
        <dbReference type="ARBA" id="ARBA00022837"/>
    </source>
</evidence>
<dbReference type="GO" id="GO:0005886">
    <property type="term" value="C:plasma membrane"/>
    <property type="evidence" value="ECO:0007669"/>
    <property type="project" value="InterPro"/>
</dbReference>
<name>A0AAN8PEE5_POLSC</name>
<dbReference type="Proteomes" id="UP001372834">
    <property type="component" value="Unassembled WGS sequence"/>
</dbReference>
<evidence type="ECO:0000313" key="9">
    <source>
        <dbReference type="Proteomes" id="UP001372834"/>
    </source>
</evidence>
<evidence type="ECO:0000256" key="2">
    <source>
        <dbReference type="ARBA" id="ARBA00022737"/>
    </source>
</evidence>
<evidence type="ECO:0000256" key="6">
    <source>
        <dbReference type="SAM" id="MobiDB-lite"/>
    </source>
</evidence>
<dbReference type="Gene3D" id="2.60.40.60">
    <property type="entry name" value="Cadherins"/>
    <property type="match status" value="1"/>
</dbReference>
<feature type="region of interest" description="Disordered" evidence="6">
    <location>
        <begin position="50"/>
        <end position="84"/>
    </location>
</feature>
<dbReference type="SUPFAM" id="SSF49313">
    <property type="entry name" value="Cadherin-like"/>
    <property type="match status" value="1"/>
</dbReference>
<evidence type="ECO:0000256" key="1">
    <source>
        <dbReference type="ARBA" id="ARBA00004370"/>
    </source>
</evidence>
<comment type="subcellular location">
    <subcellularLocation>
        <location evidence="1">Membrane</location>
    </subcellularLocation>
</comment>
<proteinExistence type="predicted"/>
<organism evidence="8 9">
    <name type="scientific">Polyplax serrata</name>
    <name type="common">Common mouse louse</name>
    <dbReference type="NCBI Taxonomy" id="468196"/>
    <lineage>
        <taxon>Eukaryota</taxon>
        <taxon>Metazoa</taxon>
        <taxon>Ecdysozoa</taxon>
        <taxon>Arthropoda</taxon>
        <taxon>Hexapoda</taxon>
        <taxon>Insecta</taxon>
        <taxon>Pterygota</taxon>
        <taxon>Neoptera</taxon>
        <taxon>Paraneoptera</taxon>
        <taxon>Psocodea</taxon>
        <taxon>Troctomorpha</taxon>
        <taxon>Phthiraptera</taxon>
        <taxon>Anoplura</taxon>
        <taxon>Polyplacidae</taxon>
        <taxon>Polyplax</taxon>
    </lineage>
</organism>
<keyword evidence="2" id="KW-0677">Repeat</keyword>
<dbReference type="PROSITE" id="PS00232">
    <property type="entry name" value="CADHERIN_1"/>
    <property type="match status" value="1"/>
</dbReference>
<comment type="caution">
    <text evidence="8">The sequence shown here is derived from an EMBL/GenBank/DDBJ whole genome shotgun (WGS) entry which is preliminary data.</text>
</comment>
<evidence type="ECO:0000313" key="8">
    <source>
        <dbReference type="EMBL" id="KAK6629533.1"/>
    </source>
</evidence>
<dbReference type="EMBL" id="JAWJWE010000036">
    <property type="protein sequence ID" value="KAK6629533.1"/>
    <property type="molecule type" value="Genomic_DNA"/>
</dbReference>
<dbReference type="AlphaFoldDB" id="A0AAN8PEE5"/>
<feature type="domain" description="Cadherin" evidence="7">
    <location>
        <begin position="6"/>
        <end position="42"/>
    </location>
</feature>
<sequence>MHHNCLTAHDHHLTCTVKSKNKKRTIPVIVRVSDVNDNAPHFLKTPYETTVSESSECPRERKLDGKLRPKVTCPPPEPSGSFGA</sequence>
<dbReference type="GO" id="GO:0007156">
    <property type="term" value="P:homophilic cell adhesion via plasma membrane adhesion molecules"/>
    <property type="evidence" value="ECO:0007669"/>
    <property type="project" value="InterPro"/>
</dbReference>
<feature type="compositionally biased region" description="Basic and acidic residues" evidence="6">
    <location>
        <begin position="56"/>
        <end position="67"/>
    </location>
</feature>
<dbReference type="InterPro" id="IPR020894">
    <property type="entry name" value="Cadherin_CS"/>
</dbReference>
<dbReference type="PROSITE" id="PS50268">
    <property type="entry name" value="CADHERIN_2"/>
    <property type="match status" value="1"/>
</dbReference>
<evidence type="ECO:0000256" key="4">
    <source>
        <dbReference type="ARBA" id="ARBA00023136"/>
    </source>
</evidence>
<dbReference type="GO" id="GO:0005509">
    <property type="term" value="F:calcium ion binding"/>
    <property type="evidence" value="ECO:0007669"/>
    <property type="project" value="UniProtKB-UniRule"/>
</dbReference>
<reference evidence="8 9" key="1">
    <citation type="submission" date="2023-10" db="EMBL/GenBank/DDBJ databases">
        <title>Genomes of two closely related lineages of the louse Polyplax serrata with different host specificities.</title>
        <authorList>
            <person name="Martinu J."/>
            <person name="Tarabai H."/>
            <person name="Stefka J."/>
            <person name="Hypsa V."/>
        </authorList>
    </citation>
    <scope>NUCLEOTIDE SEQUENCE [LARGE SCALE GENOMIC DNA]</scope>
    <source>
        <strain evidence="8">HR10_N</strain>
    </source>
</reference>